<sequence length="183" mass="19792">MSLTLFRCYMIDIDRTLEYTWGHRSMLGHILIESRGKTTLSPDDQFVVETFIRNHSSKIDVSARFLIGQGQVVGPGGSTVFLARGYDLANGTALRGSAFKWDARAGKPLYLSSNSDDVLIGRGLASMMNCSIGPTSDLLTGEGYPLNDRPFKCPQGRLTLSDTTTPTFGNSSALKGLALASGY</sequence>
<dbReference type="AlphaFoldDB" id="A0A5C6M4I0"/>
<feature type="non-terminal residue" evidence="1">
    <location>
        <position position="183"/>
    </location>
</feature>
<reference evidence="1 2" key="1">
    <citation type="submission" date="2019-08" db="EMBL/GenBank/DDBJ databases">
        <title>100 year-old enigma solved: identification of Planctomyces bekefii, the type genus and species of the phylum Planctomycetes.</title>
        <authorList>
            <person name="Svetlana D.N."/>
            <person name="Overmann J."/>
        </authorList>
    </citation>
    <scope>NUCLEOTIDE SEQUENCE [LARGE SCALE GENOMIC DNA]</scope>
    <source>
        <strain evidence="1">Phe10_nw2017</strain>
    </source>
</reference>
<protein>
    <submittedName>
        <fullName evidence="1">Uncharacterized protein</fullName>
    </submittedName>
</protein>
<evidence type="ECO:0000313" key="2">
    <source>
        <dbReference type="Proteomes" id="UP000321083"/>
    </source>
</evidence>
<dbReference type="Proteomes" id="UP000321083">
    <property type="component" value="Unassembled WGS sequence"/>
</dbReference>
<proteinExistence type="predicted"/>
<gene>
    <name evidence="1" type="ORF">E3A20_18380</name>
</gene>
<accession>A0A5C6M4I0</accession>
<evidence type="ECO:0000313" key="1">
    <source>
        <dbReference type="EMBL" id="TWW09035.1"/>
    </source>
</evidence>
<keyword evidence="2" id="KW-1185">Reference proteome</keyword>
<dbReference type="EMBL" id="SRHE01000411">
    <property type="protein sequence ID" value="TWW09035.1"/>
    <property type="molecule type" value="Genomic_DNA"/>
</dbReference>
<reference evidence="1 2" key="2">
    <citation type="submission" date="2019-08" db="EMBL/GenBank/DDBJ databases">
        <authorList>
            <person name="Henke P."/>
        </authorList>
    </citation>
    <scope>NUCLEOTIDE SEQUENCE [LARGE SCALE GENOMIC DNA]</scope>
    <source>
        <strain evidence="1">Phe10_nw2017</strain>
    </source>
</reference>
<comment type="caution">
    <text evidence="1">The sequence shown here is derived from an EMBL/GenBank/DDBJ whole genome shotgun (WGS) entry which is preliminary data.</text>
</comment>
<organism evidence="1 2">
    <name type="scientific">Planctomyces bekefii</name>
    <dbReference type="NCBI Taxonomy" id="1653850"/>
    <lineage>
        <taxon>Bacteria</taxon>
        <taxon>Pseudomonadati</taxon>
        <taxon>Planctomycetota</taxon>
        <taxon>Planctomycetia</taxon>
        <taxon>Planctomycetales</taxon>
        <taxon>Planctomycetaceae</taxon>
        <taxon>Planctomyces</taxon>
    </lineage>
</organism>
<name>A0A5C6M4I0_9PLAN</name>